<proteinExistence type="inferred from homology"/>
<dbReference type="Gene3D" id="1.10.275.60">
    <property type="match status" value="1"/>
</dbReference>
<dbReference type="SMART" id="SM00998">
    <property type="entry name" value="ADSL_C"/>
    <property type="match status" value="1"/>
</dbReference>
<dbReference type="GO" id="GO:0070626">
    <property type="term" value="F:(S)-2-(5-amino-1-(5-phospho-D-ribosyl)imidazole-4-carboxamido) succinate lyase (fumarate-forming) activity"/>
    <property type="evidence" value="ECO:0007669"/>
    <property type="project" value="TreeGrafter"/>
</dbReference>
<dbReference type="EC" id="4.3.2.2" evidence="2 3"/>
<sequence length="491" mass="53399">MPKGELSLESSRSAAQAPPVIPNVLAERYASSAIQAIWSAEGRIVLEREFWIAVMKAQRDLGLDVPSEAIAAYESVKNQVDPASIMAREKISRHDVKARIEEFNDLAGFEQVHKGMTSRDLTENVEQLQVYRSLQIIRDKSVATLRRLRERAEQWNELILTARTHNVAAQPTTLGKRVAMFGEELLSALTALDAVIGHYAVRGLKGAVGTQMDQLSLFEGDADKVAELEQRVVSHLGMPAVWTNVGQVYPRSLDLRVVAALTDLASGPSSFCKTLRLMAGHETASEGFAPGQTGSSAMPHKMNSRSCERVNGFHVILKGYLTMASGLAGDQWNEGDVSCSVVRRVMLPDAFFAIDGLFETFLTILDQMDAYEAVIAAETAHYLPFLMTTTIMMEAVKSGVGRETAHKAIKEHAVATVNDLRTGKVSTNNLVERLAEDIRLGLPVEILQGIIARGDRESGAAKAQVAAFAKAVRELETASPEAAAYSPGSIL</sequence>
<protein>
    <recommendedName>
        <fullName evidence="2 3">Adenylosuccinate lyase</fullName>
        <shortName evidence="3">ASL</shortName>
        <ecNumber evidence="2 3">4.3.2.2</ecNumber>
    </recommendedName>
    <alternativeName>
        <fullName evidence="3">Adenylosuccinase</fullName>
    </alternativeName>
</protein>
<comment type="pathway">
    <text evidence="3">Purine metabolism; IMP biosynthesis via de novo pathway; 5-amino-1-(5-phospho-D-ribosyl)imidazole-4-carboxamide from 5-amino-1-(5-phospho-D-ribosyl)imidazole-4-carboxylate: step 2/2.</text>
</comment>
<dbReference type="InterPro" id="IPR000362">
    <property type="entry name" value="Fumarate_lyase_fam"/>
</dbReference>
<comment type="catalytic activity">
    <reaction evidence="3">
        <text>N(6)-(1,2-dicarboxyethyl)-AMP = fumarate + AMP</text>
        <dbReference type="Rhea" id="RHEA:16853"/>
        <dbReference type="ChEBI" id="CHEBI:29806"/>
        <dbReference type="ChEBI" id="CHEBI:57567"/>
        <dbReference type="ChEBI" id="CHEBI:456215"/>
        <dbReference type="EC" id="4.3.2.2"/>
    </reaction>
</comment>
<dbReference type="AlphaFoldDB" id="A0A934VVG8"/>
<organism evidence="5 6">
    <name type="scientific">Luteolibacter pohnpeiensis</name>
    <dbReference type="NCBI Taxonomy" id="454153"/>
    <lineage>
        <taxon>Bacteria</taxon>
        <taxon>Pseudomonadati</taxon>
        <taxon>Verrucomicrobiota</taxon>
        <taxon>Verrucomicrobiia</taxon>
        <taxon>Verrucomicrobiales</taxon>
        <taxon>Verrucomicrobiaceae</taxon>
        <taxon>Luteolibacter</taxon>
    </lineage>
</organism>
<dbReference type="GO" id="GO:0044208">
    <property type="term" value="P:'de novo' AMP biosynthetic process"/>
    <property type="evidence" value="ECO:0007669"/>
    <property type="project" value="TreeGrafter"/>
</dbReference>
<keyword evidence="3" id="KW-0658">Purine biosynthesis</keyword>
<dbReference type="GO" id="GO:0004018">
    <property type="term" value="F:N6-(1,2-dicarboxyethyl)AMP AMP-lyase (fumarate-forming) activity"/>
    <property type="evidence" value="ECO:0007669"/>
    <property type="project" value="UniProtKB-UniRule"/>
</dbReference>
<comment type="similarity">
    <text evidence="3">Belongs to the lyase 1 family. Adenylosuccinate lyase subfamily.</text>
</comment>
<dbReference type="EMBL" id="JAENIJ010000005">
    <property type="protein sequence ID" value="MBK1881783.1"/>
    <property type="molecule type" value="Genomic_DNA"/>
</dbReference>
<feature type="domain" description="Adenylosuccinate lyase C-terminal" evidence="4">
    <location>
        <begin position="383"/>
        <end position="469"/>
    </location>
</feature>
<dbReference type="PROSITE" id="PS00163">
    <property type="entry name" value="FUMARATE_LYASES"/>
    <property type="match status" value="1"/>
</dbReference>
<comment type="caution">
    <text evidence="5">The sequence shown here is derived from an EMBL/GenBank/DDBJ whole genome shotgun (WGS) entry which is preliminary data.</text>
</comment>
<keyword evidence="6" id="KW-1185">Reference proteome</keyword>
<reference evidence="5" key="1">
    <citation type="submission" date="2021-01" db="EMBL/GenBank/DDBJ databases">
        <title>Modified the classification status of verrucomicrobia.</title>
        <authorList>
            <person name="Feng X."/>
        </authorList>
    </citation>
    <scope>NUCLEOTIDE SEQUENCE</scope>
    <source>
        <strain evidence="5">KCTC 22041</strain>
    </source>
</reference>
<dbReference type="NCBIfam" id="TIGR00928">
    <property type="entry name" value="purB"/>
    <property type="match status" value="1"/>
</dbReference>
<evidence type="ECO:0000256" key="3">
    <source>
        <dbReference type="RuleBase" id="RU361172"/>
    </source>
</evidence>
<evidence type="ECO:0000313" key="6">
    <source>
        <dbReference type="Proteomes" id="UP000603141"/>
    </source>
</evidence>
<dbReference type="RefSeq" id="WP_200268262.1">
    <property type="nucleotide sequence ID" value="NZ_JAENIJ010000005.1"/>
</dbReference>
<dbReference type="Gene3D" id="1.10.40.30">
    <property type="entry name" value="Fumarase/aspartase (C-terminal domain)"/>
    <property type="match status" value="1"/>
</dbReference>
<name>A0A934VVG8_9BACT</name>
<dbReference type="PANTHER" id="PTHR43172">
    <property type="entry name" value="ADENYLOSUCCINATE LYASE"/>
    <property type="match status" value="1"/>
</dbReference>
<gene>
    <name evidence="5" type="ORF">JIN85_05120</name>
</gene>
<accession>A0A934VVG8</accession>
<dbReference type="SUPFAM" id="SSF48557">
    <property type="entry name" value="L-aspartase-like"/>
    <property type="match status" value="1"/>
</dbReference>
<dbReference type="Pfam" id="PF10397">
    <property type="entry name" value="ADSL_C"/>
    <property type="match status" value="1"/>
</dbReference>
<keyword evidence="1 3" id="KW-0456">Lyase</keyword>
<evidence type="ECO:0000256" key="1">
    <source>
        <dbReference type="ARBA" id="ARBA00023239"/>
    </source>
</evidence>
<dbReference type="GO" id="GO:0005829">
    <property type="term" value="C:cytosol"/>
    <property type="evidence" value="ECO:0007669"/>
    <property type="project" value="TreeGrafter"/>
</dbReference>
<dbReference type="InterPro" id="IPR004769">
    <property type="entry name" value="Pur_lyase"/>
</dbReference>
<evidence type="ECO:0000313" key="5">
    <source>
        <dbReference type="EMBL" id="MBK1881783.1"/>
    </source>
</evidence>
<dbReference type="InterPro" id="IPR008948">
    <property type="entry name" value="L-Aspartase-like"/>
</dbReference>
<dbReference type="Pfam" id="PF00206">
    <property type="entry name" value="Lyase_1"/>
    <property type="match status" value="1"/>
</dbReference>
<dbReference type="InterPro" id="IPR020557">
    <property type="entry name" value="Fumarate_lyase_CS"/>
</dbReference>
<comment type="pathway">
    <text evidence="3">Purine metabolism; AMP biosynthesis via de novo pathway; AMP from IMP: step 2/2.</text>
</comment>
<dbReference type="InterPro" id="IPR022761">
    <property type="entry name" value="Fumarate_lyase_N"/>
</dbReference>
<evidence type="ECO:0000256" key="2">
    <source>
        <dbReference type="NCBIfam" id="TIGR00928"/>
    </source>
</evidence>
<dbReference type="InterPro" id="IPR019468">
    <property type="entry name" value="AdenyloSucc_lyase_C"/>
</dbReference>
<dbReference type="PRINTS" id="PR00149">
    <property type="entry name" value="FUMRATELYASE"/>
</dbReference>
<dbReference type="Proteomes" id="UP000603141">
    <property type="component" value="Unassembled WGS sequence"/>
</dbReference>
<evidence type="ECO:0000259" key="4">
    <source>
        <dbReference type="SMART" id="SM00998"/>
    </source>
</evidence>
<dbReference type="PANTHER" id="PTHR43172:SF1">
    <property type="entry name" value="ADENYLOSUCCINATE LYASE"/>
    <property type="match status" value="1"/>
</dbReference>
<comment type="catalytic activity">
    <reaction evidence="3">
        <text>(2S)-2-[5-amino-1-(5-phospho-beta-D-ribosyl)imidazole-4-carboxamido]succinate = 5-amino-1-(5-phospho-beta-D-ribosyl)imidazole-4-carboxamide + fumarate</text>
        <dbReference type="Rhea" id="RHEA:23920"/>
        <dbReference type="ChEBI" id="CHEBI:29806"/>
        <dbReference type="ChEBI" id="CHEBI:58443"/>
        <dbReference type="ChEBI" id="CHEBI:58475"/>
        <dbReference type="EC" id="4.3.2.2"/>
    </reaction>
</comment>
<dbReference type="Gene3D" id="1.20.200.10">
    <property type="entry name" value="Fumarase/aspartase (Central domain)"/>
    <property type="match status" value="1"/>
</dbReference>